<dbReference type="PATRIC" id="fig|740709.3.peg.2032"/>
<reference evidence="3 4" key="1">
    <citation type="journal article" date="2012" name="J. Bacteriol.">
        <title>Genome Sequence of Idiomarina xiamenensis Type Strain 10-D-4.</title>
        <authorList>
            <person name="Lai Q."/>
            <person name="Wang L."/>
            <person name="Wang W."/>
            <person name="Shao Z."/>
        </authorList>
    </citation>
    <scope>NUCLEOTIDE SEQUENCE [LARGE SCALE GENOMIC DNA]</scope>
    <source>
        <strain evidence="3 4">10-D-4</strain>
    </source>
</reference>
<dbReference type="AlphaFoldDB" id="K2JFN9"/>
<accession>K2JFN9</accession>
<protein>
    <submittedName>
        <fullName evidence="3">AraC family transcriptional regulator</fullName>
    </submittedName>
</protein>
<dbReference type="GO" id="GO:0000976">
    <property type="term" value="F:transcription cis-regulatory region binding"/>
    <property type="evidence" value="ECO:0007669"/>
    <property type="project" value="TreeGrafter"/>
</dbReference>
<dbReference type="Gene3D" id="1.10.10.60">
    <property type="entry name" value="Homeodomain-like"/>
    <property type="match status" value="1"/>
</dbReference>
<feature type="domain" description="HTH araC/xylS-type" evidence="2">
    <location>
        <begin position="241"/>
        <end position="334"/>
    </location>
</feature>
<dbReference type="InterPro" id="IPR032687">
    <property type="entry name" value="AraC-type_N"/>
</dbReference>
<evidence type="ECO:0000313" key="3">
    <source>
        <dbReference type="EMBL" id="EKE82111.1"/>
    </source>
</evidence>
<dbReference type="Pfam" id="PF12833">
    <property type="entry name" value="HTH_18"/>
    <property type="match status" value="1"/>
</dbReference>
<dbReference type="STRING" id="740709.A10D4_10049"/>
<comment type="caution">
    <text evidence="3">The sequence shown here is derived from an EMBL/GenBank/DDBJ whole genome shotgun (WGS) entry which is preliminary data.</text>
</comment>
<dbReference type="Pfam" id="PF12625">
    <property type="entry name" value="Arabinose_bd"/>
    <property type="match status" value="1"/>
</dbReference>
<dbReference type="PANTHER" id="PTHR47894:SF1">
    <property type="entry name" value="HTH-TYPE TRANSCRIPTIONAL REGULATOR VQSM"/>
    <property type="match status" value="1"/>
</dbReference>
<dbReference type="PANTHER" id="PTHR47894">
    <property type="entry name" value="HTH-TYPE TRANSCRIPTIONAL REGULATOR GADX"/>
    <property type="match status" value="1"/>
</dbReference>
<evidence type="ECO:0000256" key="1">
    <source>
        <dbReference type="ARBA" id="ARBA00023125"/>
    </source>
</evidence>
<keyword evidence="4" id="KW-1185">Reference proteome</keyword>
<organism evidence="3 4">
    <name type="scientific">Idiomarina xiamenensis 10-D-4</name>
    <dbReference type="NCBI Taxonomy" id="740709"/>
    <lineage>
        <taxon>Bacteria</taxon>
        <taxon>Pseudomonadati</taxon>
        <taxon>Pseudomonadota</taxon>
        <taxon>Gammaproteobacteria</taxon>
        <taxon>Alteromonadales</taxon>
        <taxon>Idiomarinaceae</taxon>
        <taxon>Idiomarina</taxon>
    </lineage>
</organism>
<dbReference type="InterPro" id="IPR018060">
    <property type="entry name" value="HTH_AraC"/>
</dbReference>
<keyword evidence="1" id="KW-0238">DNA-binding</keyword>
<dbReference type="OrthoDB" id="6079354at2"/>
<dbReference type="SMART" id="SM00342">
    <property type="entry name" value="HTH_ARAC"/>
    <property type="match status" value="1"/>
</dbReference>
<dbReference type="GO" id="GO:0003700">
    <property type="term" value="F:DNA-binding transcription factor activity"/>
    <property type="evidence" value="ECO:0007669"/>
    <property type="project" value="InterPro"/>
</dbReference>
<evidence type="ECO:0000313" key="4">
    <source>
        <dbReference type="Proteomes" id="UP000014115"/>
    </source>
</evidence>
<dbReference type="EMBL" id="AMRG01000012">
    <property type="protein sequence ID" value="EKE82111.1"/>
    <property type="molecule type" value="Genomic_DNA"/>
</dbReference>
<dbReference type="RefSeq" id="WP_008489317.1">
    <property type="nucleotide sequence ID" value="NZ_AMRG01000012.1"/>
</dbReference>
<dbReference type="PROSITE" id="PS01124">
    <property type="entry name" value="HTH_ARAC_FAMILY_2"/>
    <property type="match status" value="1"/>
</dbReference>
<dbReference type="GO" id="GO:0005829">
    <property type="term" value="C:cytosol"/>
    <property type="evidence" value="ECO:0007669"/>
    <property type="project" value="TreeGrafter"/>
</dbReference>
<gene>
    <name evidence="3" type="ORF">A10D4_10049</name>
</gene>
<evidence type="ECO:0000259" key="2">
    <source>
        <dbReference type="PROSITE" id="PS01124"/>
    </source>
</evidence>
<proteinExistence type="predicted"/>
<name>K2JFN9_9GAMM</name>
<dbReference type="eggNOG" id="COG2207">
    <property type="taxonomic scope" value="Bacteria"/>
</dbReference>
<dbReference type="Proteomes" id="UP000014115">
    <property type="component" value="Unassembled WGS sequence"/>
</dbReference>
<sequence>MNIAQHSFDYESPAVLAHISVLPLIELLQQRQIGLHEVLTGTCLFAEQLAKANARITVSQWLQVINNINRLYSNAQPNDLLMLLASQLTAHAALPIAQLLNNAPNLRSMLHHWQRFNVQWQPLQQLTYHCHQQLCDIHWRPTVGLHQQAQRVDELSVSLMLRLLKKYRLQSGVVALEWPYPKDRQHSAYQAFWGLNPIYQGQRVQLRIQRQLLDQPLINTRYRQAALQQCELQQRLLGYRHGTLTILRQAIQQRLPIHYELEQAANERQLSISSLKRLLKKHGMSFSTLNDQLRYHIALNSLARESNSKRVIAQQLGYSDKHNFRRAWRRWVNI</sequence>